<dbReference type="InterPro" id="IPR050659">
    <property type="entry name" value="Peptidase_M24B"/>
</dbReference>
<proteinExistence type="predicted"/>
<gene>
    <name evidence="3" type="ORF">SAMN05428998_11846</name>
</gene>
<dbReference type="CDD" id="cd01066">
    <property type="entry name" value="APP_MetAP"/>
    <property type="match status" value="1"/>
</dbReference>
<dbReference type="AlphaFoldDB" id="A0A1Y6CE51"/>
<dbReference type="PANTHER" id="PTHR46112:SF2">
    <property type="entry name" value="XAA-PRO AMINOPEPTIDASE P-RELATED"/>
    <property type="match status" value="1"/>
</dbReference>
<dbReference type="Gene3D" id="3.90.230.10">
    <property type="entry name" value="Creatinase/methionine aminopeptidase superfamily"/>
    <property type="match status" value="1"/>
</dbReference>
<dbReference type="InterPro" id="IPR036005">
    <property type="entry name" value="Creatinase/aminopeptidase-like"/>
</dbReference>
<reference evidence="3 4" key="1">
    <citation type="submission" date="2017-04" db="EMBL/GenBank/DDBJ databases">
        <authorList>
            <person name="Afonso C.L."/>
            <person name="Miller P.J."/>
            <person name="Scott M.A."/>
            <person name="Spackman E."/>
            <person name="Goraichik I."/>
            <person name="Dimitrov K.M."/>
            <person name="Suarez D.L."/>
            <person name="Swayne D.E."/>
        </authorList>
    </citation>
    <scope>NUCLEOTIDE SEQUENCE [LARGE SCALE GENOMIC DNA]</scope>
    <source>
        <strain evidence="3 4">USBA 355</strain>
    </source>
</reference>
<feature type="domain" description="Peptidase M24" evidence="1">
    <location>
        <begin position="175"/>
        <end position="372"/>
    </location>
</feature>
<dbReference type="GO" id="GO:0004177">
    <property type="term" value="F:aminopeptidase activity"/>
    <property type="evidence" value="ECO:0007669"/>
    <property type="project" value="UniProtKB-KW"/>
</dbReference>
<dbReference type="STRING" id="560819.SAMN05428998_11846"/>
<evidence type="ECO:0000259" key="1">
    <source>
        <dbReference type="Pfam" id="PF00557"/>
    </source>
</evidence>
<dbReference type="InterPro" id="IPR001714">
    <property type="entry name" value="Pept_M24_MAP"/>
</dbReference>
<evidence type="ECO:0000313" key="3">
    <source>
        <dbReference type="EMBL" id="SMF51517.1"/>
    </source>
</evidence>
<dbReference type="Pfam" id="PF01321">
    <property type="entry name" value="Creatinase_N"/>
    <property type="match status" value="1"/>
</dbReference>
<dbReference type="RefSeq" id="WP_200808582.1">
    <property type="nucleotide sequence ID" value="NZ_FWZX01000018.1"/>
</dbReference>
<evidence type="ECO:0000259" key="2">
    <source>
        <dbReference type="Pfam" id="PF01321"/>
    </source>
</evidence>
<dbReference type="Proteomes" id="UP000192917">
    <property type="component" value="Unassembled WGS sequence"/>
</dbReference>
<accession>A0A1Y6CE51</accession>
<dbReference type="InterPro" id="IPR000587">
    <property type="entry name" value="Creatinase_N"/>
</dbReference>
<protein>
    <submittedName>
        <fullName evidence="3">Xaa-Pro aminopeptidase</fullName>
    </submittedName>
</protein>
<feature type="domain" description="Creatinase N-terminal" evidence="2">
    <location>
        <begin position="20"/>
        <end position="164"/>
    </location>
</feature>
<keyword evidence="3" id="KW-0031">Aminopeptidase</keyword>
<dbReference type="PANTHER" id="PTHR46112">
    <property type="entry name" value="AMINOPEPTIDASE"/>
    <property type="match status" value="1"/>
</dbReference>
<dbReference type="InterPro" id="IPR000994">
    <property type="entry name" value="Pept_M24"/>
</dbReference>
<keyword evidence="3" id="KW-0378">Hydrolase</keyword>
<dbReference type="SUPFAM" id="SSF53092">
    <property type="entry name" value="Creatinase/prolidase N-terminal domain"/>
    <property type="match status" value="1"/>
</dbReference>
<keyword evidence="4" id="KW-1185">Reference proteome</keyword>
<sequence>MSAAGEAPPRGFPTAEFEARLERAQRLMAAAGLDALFLTTEPEIRWFTGFLTLFWQSPTRPWFLVVPRAGKPVAVVPEIGAPVMARTWIEDIRAWPAPQPEDDGLSLLAGVFREIGAAGGRIGLPMGPETTLRMPLADFERLRAALPEAAFLDATPAIRALRRVKSEREIAKTAHICRIASEGFAALPGLVGAGMPLTEVFRAFRLELIRRGADDVPYLVGAAAPGGYDDVISPPSERPLASGDLLMMDTGATFDGYFCDFDRNVAIGRADAAAARAYDTLWRATEAGLAAARPGQSCAGLFRAMQAVIEADGYRAGNVGRMGHGLGLQLTEHPSNAAWDGTVLEPGMVLTLEPGLAFAPGRGQVHEENLVVRADGAELLSRRAPRELPVI</sequence>
<evidence type="ECO:0000313" key="4">
    <source>
        <dbReference type="Proteomes" id="UP000192917"/>
    </source>
</evidence>
<dbReference type="GO" id="GO:0008235">
    <property type="term" value="F:metalloexopeptidase activity"/>
    <property type="evidence" value="ECO:0007669"/>
    <property type="project" value="UniProtKB-ARBA"/>
</dbReference>
<dbReference type="InterPro" id="IPR029149">
    <property type="entry name" value="Creatin/AminoP/Spt16_N"/>
</dbReference>
<name>A0A1Y6CE51_9PROT</name>
<dbReference type="Pfam" id="PF00557">
    <property type="entry name" value="Peptidase_M24"/>
    <property type="match status" value="1"/>
</dbReference>
<dbReference type="PRINTS" id="PR00599">
    <property type="entry name" value="MAPEPTIDASE"/>
</dbReference>
<keyword evidence="3" id="KW-0645">Protease</keyword>
<organism evidence="3 4">
    <name type="scientific">Tistlia consotensis USBA 355</name>
    <dbReference type="NCBI Taxonomy" id="560819"/>
    <lineage>
        <taxon>Bacteria</taxon>
        <taxon>Pseudomonadati</taxon>
        <taxon>Pseudomonadota</taxon>
        <taxon>Alphaproteobacteria</taxon>
        <taxon>Rhodospirillales</taxon>
        <taxon>Rhodovibrionaceae</taxon>
        <taxon>Tistlia</taxon>
    </lineage>
</organism>
<dbReference type="Gene3D" id="3.40.350.10">
    <property type="entry name" value="Creatinase/prolidase N-terminal domain"/>
    <property type="match status" value="1"/>
</dbReference>
<dbReference type="EMBL" id="FWZX01000018">
    <property type="protein sequence ID" value="SMF51517.1"/>
    <property type="molecule type" value="Genomic_DNA"/>
</dbReference>
<dbReference type="SUPFAM" id="SSF55920">
    <property type="entry name" value="Creatinase/aminopeptidase"/>
    <property type="match status" value="1"/>
</dbReference>